<keyword evidence="8" id="KW-1185">Reference proteome</keyword>
<feature type="repeat" description="TPR" evidence="6">
    <location>
        <begin position="147"/>
        <end position="180"/>
    </location>
</feature>
<dbReference type="InterPro" id="IPR000225">
    <property type="entry name" value="Armadillo"/>
</dbReference>
<feature type="repeat" description="TPR" evidence="6">
    <location>
        <begin position="215"/>
        <end position="248"/>
    </location>
</feature>
<evidence type="ECO:0000256" key="3">
    <source>
        <dbReference type="ARBA" id="ARBA00020768"/>
    </source>
</evidence>
<comment type="subcellular location">
    <subcellularLocation>
        <location evidence="1">Cytoplasm</location>
        <location evidence="1">Myofibril</location>
        <location evidence="1">Sarcomere</location>
        <location evidence="1">A band</location>
    </subcellularLocation>
    <subcellularLocation>
        <location evidence="2">Cytoplasm</location>
        <location evidence="2">Myofibril</location>
        <location evidence="2">Sarcomere</location>
        <location evidence="2">Z line</location>
    </subcellularLocation>
</comment>
<evidence type="ECO:0000256" key="6">
    <source>
        <dbReference type="PROSITE-ProRule" id="PRU00339"/>
    </source>
</evidence>
<evidence type="ECO:0000256" key="4">
    <source>
        <dbReference type="ARBA" id="ARBA00022737"/>
    </source>
</evidence>
<dbReference type="Pfam" id="PF02985">
    <property type="entry name" value="HEAT"/>
    <property type="match status" value="1"/>
</dbReference>
<dbReference type="Pfam" id="PF00514">
    <property type="entry name" value="Arm"/>
    <property type="match status" value="1"/>
</dbReference>
<feature type="repeat" description="TPR" evidence="6">
    <location>
        <begin position="113"/>
        <end position="146"/>
    </location>
</feature>
<dbReference type="Gene3D" id="1.25.10.10">
    <property type="entry name" value="Leucine-rich Repeat Variant"/>
    <property type="match status" value="1"/>
</dbReference>
<reference evidence="7 8" key="1">
    <citation type="submission" date="2019-08" db="EMBL/GenBank/DDBJ databases">
        <authorList>
            <person name="Chen S.-C."/>
            <person name="Lai M.-C."/>
            <person name="You Y.-T."/>
        </authorList>
    </citation>
    <scope>NUCLEOTIDE SEQUENCE [LARGE SCALE GENOMIC DNA]</scope>
    <source>
        <strain evidence="7 8">P2F9704a</strain>
    </source>
</reference>
<evidence type="ECO:0000313" key="7">
    <source>
        <dbReference type="EMBL" id="MCQ1539514.1"/>
    </source>
</evidence>
<organism evidence="7 8">
    <name type="scientific">Methanocalculus taiwanensis</name>
    <dbReference type="NCBI Taxonomy" id="106207"/>
    <lineage>
        <taxon>Archaea</taxon>
        <taxon>Methanobacteriati</taxon>
        <taxon>Methanobacteriota</taxon>
        <taxon>Stenosarchaea group</taxon>
        <taxon>Methanomicrobia</taxon>
        <taxon>Methanomicrobiales</taxon>
        <taxon>Methanocalculaceae</taxon>
        <taxon>Methanocalculus</taxon>
    </lineage>
</organism>
<dbReference type="SMART" id="SM00185">
    <property type="entry name" value="ARM"/>
    <property type="match status" value="2"/>
</dbReference>
<dbReference type="InterPro" id="IPR016024">
    <property type="entry name" value="ARM-type_fold"/>
</dbReference>
<dbReference type="EMBL" id="VOTZ01000034">
    <property type="protein sequence ID" value="MCQ1539514.1"/>
    <property type="molecule type" value="Genomic_DNA"/>
</dbReference>
<dbReference type="AlphaFoldDB" id="A0ABD4TMU2"/>
<dbReference type="InterPro" id="IPR019734">
    <property type="entry name" value="TPR_rpt"/>
</dbReference>
<dbReference type="PROSITE" id="PS50077">
    <property type="entry name" value="HEAT_REPEAT"/>
    <property type="match status" value="1"/>
</dbReference>
<dbReference type="PROSITE" id="PS50293">
    <property type="entry name" value="TPR_REGION"/>
    <property type="match status" value="2"/>
</dbReference>
<keyword evidence="5 6" id="KW-0802">TPR repeat</keyword>
<protein>
    <recommendedName>
        <fullName evidence="3">Protein unc-45 homolog B</fullName>
    </recommendedName>
</protein>
<keyword evidence="4" id="KW-0677">Repeat</keyword>
<dbReference type="InterPro" id="IPR000357">
    <property type="entry name" value="HEAT"/>
</dbReference>
<dbReference type="PANTHER" id="PTHR44943:SF8">
    <property type="entry name" value="TPR REPEAT-CONTAINING PROTEIN MJ0263"/>
    <property type="match status" value="1"/>
</dbReference>
<dbReference type="PROSITE" id="PS50005">
    <property type="entry name" value="TPR"/>
    <property type="match status" value="5"/>
</dbReference>
<dbReference type="Pfam" id="PF13181">
    <property type="entry name" value="TPR_8"/>
    <property type="match status" value="1"/>
</dbReference>
<dbReference type="SUPFAM" id="SSF48371">
    <property type="entry name" value="ARM repeat"/>
    <property type="match status" value="1"/>
</dbReference>
<dbReference type="Proteomes" id="UP001524383">
    <property type="component" value="Unassembled WGS sequence"/>
</dbReference>
<dbReference type="InterPro" id="IPR011989">
    <property type="entry name" value="ARM-like"/>
</dbReference>
<dbReference type="PROSITE" id="PS50176">
    <property type="entry name" value="ARM_REPEAT"/>
    <property type="match status" value="1"/>
</dbReference>
<dbReference type="Pfam" id="PF13424">
    <property type="entry name" value="TPR_12"/>
    <property type="match status" value="1"/>
</dbReference>
<evidence type="ECO:0000256" key="1">
    <source>
        <dbReference type="ARBA" id="ARBA00004161"/>
    </source>
</evidence>
<accession>A0ABD4TMU2</accession>
<proteinExistence type="predicted"/>
<dbReference type="PANTHER" id="PTHR44943">
    <property type="entry name" value="CELLULOSE SYNTHASE OPERON PROTEIN C"/>
    <property type="match status" value="1"/>
</dbReference>
<evidence type="ECO:0000256" key="2">
    <source>
        <dbReference type="ARBA" id="ARBA00004216"/>
    </source>
</evidence>
<feature type="repeat" description="TPR" evidence="6">
    <location>
        <begin position="181"/>
        <end position="214"/>
    </location>
</feature>
<dbReference type="InterPro" id="IPR011990">
    <property type="entry name" value="TPR-like_helical_dom_sf"/>
</dbReference>
<dbReference type="InterPro" id="IPR021133">
    <property type="entry name" value="HEAT_type_2"/>
</dbReference>
<dbReference type="Gene3D" id="1.25.40.10">
    <property type="entry name" value="Tetratricopeptide repeat domain"/>
    <property type="match status" value="2"/>
</dbReference>
<name>A0ABD4TMU2_9EURY</name>
<feature type="repeat" description="TPR" evidence="6">
    <location>
        <begin position="249"/>
        <end position="282"/>
    </location>
</feature>
<dbReference type="InterPro" id="IPR051685">
    <property type="entry name" value="Ycf3/AcsC/BcsC/TPR_MFPF"/>
</dbReference>
<sequence>MMRFFKGSDNYSTGYQWSQLADPPVWVMEAAKRWYHHQNVPSYDGVRHFVGKKYLYLGFFEREGQGNVQWYFYRILKGRHPDMLLEKLKGAVSRYEEAITCQNAMLAKNPDDPIALQTKAIALKKLERYQEAFGCYERMLKNNPNNPNSWNNKGFVLLKLGKYEDSLQSFNRALELDPMNSWVWNNKGTAVHKLGRPEEAIDFFERALRIEPKYPDACNNMGVAIKDLGRYPEAISWFDRTLTINPYYAWAWFNKGLSFSELGNDVEAMACLNKAVELFPHPSIIELQKVLKEQLKKPIHDYSEIPRLLGLMQSEIPQDRVNASYQLDLKAKEGSAGDIIREKPFDTFFSTIKDTAPETRRNTLWILGNLGYHGYSYEVAQSGIIPEVVAQLSDSEEMVRAAAAWSLAMLAEAGQGIAVADSGAILPCIHILNDKETVVQECAALALDKIAFFGSPEPVVQHGGVSPLVKLLEKPHDEIRCRALWALWSIAIRGYSDEICQVENSITALKLSARDSNLEIRKAAVSIIGLLSKTRDKAFLEKKDLEKILLICVNSRSNRVRGAAIWAAGIWADEGLGQLLIQAGVKDAIQSLLNDRSRVHVFYDNEHRWKERSIGCISKDVIEKLTQKPQANVIDPCKPDYRTAYFISQNLLQALEKNNLIKAQAFIIHLEDVVCEEILKEVGQKRDLLLLCIDEGINSVGDEFINEVNLLKEKIHRKAMRKS</sequence>
<dbReference type="SUPFAM" id="SSF48439">
    <property type="entry name" value="Protein prenylyltransferase"/>
    <property type="match status" value="1"/>
</dbReference>
<evidence type="ECO:0000313" key="8">
    <source>
        <dbReference type="Proteomes" id="UP001524383"/>
    </source>
</evidence>
<comment type="caution">
    <text evidence="7">The sequence shown here is derived from an EMBL/GenBank/DDBJ whole genome shotgun (WGS) entry which is preliminary data.</text>
</comment>
<evidence type="ECO:0000256" key="5">
    <source>
        <dbReference type="ARBA" id="ARBA00022803"/>
    </source>
</evidence>
<dbReference type="SMART" id="SM00028">
    <property type="entry name" value="TPR"/>
    <property type="match status" value="5"/>
</dbReference>
<gene>
    <name evidence="7" type="ORF">FTO68_11050</name>
</gene>